<evidence type="ECO:0000256" key="5">
    <source>
        <dbReference type="ARBA" id="ARBA00022679"/>
    </source>
</evidence>
<sequence>MWWKIALAATVSLSLQIAVNYANDYSDGIRGTDDARVGPLRLVGSGLVPAGVVKRAAFVMLGVAAVAGLVLAIFSSLWILLIGVCAMVAAWTYTGGPRPYGYAGLGEVFVFVFFGLVATVGTQFVVSESVTMLSFVASLAVGALACALLVVNNLRDIEGDAVVGKRTLAVKMGDRKTRFFFVFLFLVVVVSVLVVAVMSQVWALIGLLGVVAGVPAVNAVLRGASKTELIAVLGMVGRSQLIFGCAFSVGIFLSV</sequence>
<dbReference type="PANTHER" id="PTHR13929">
    <property type="entry name" value="1,4-DIHYDROXY-2-NAPHTHOATE OCTAPRENYLTRANSFERASE"/>
    <property type="match status" value="1"/>
</dbReference>
<protein>
    <submittedName>
        <fullName evidence="10">Unannotated protein</fullName>
    </submittedName>
</protein>
<dbReference type="CDD" id="cd13962">
    <property type="entry name" value="PT_UbiA_UBIAD1"/>
    <property type="match status" value="1"/>
</dbReference>
<keyword evidence="3" id="KW-0474">Menaquinone biosynthesis</keyword>
<feature type="transmembrane region" description="Helical" evidence="9">
    <location>
        <begin position="230"/>
        <end position="253"/>
    </location>
</feature>
<dbReference type="NCBIfam" id="NF004751">
    <property type="entry name" value="PRK06080.1-3"/>
    <property type="match status" value="1"/>
</dbReference>
<keyword evidence="5" id="KW-0808">Transferase</keyword>
<dbReference type="NCBIfam" id="TIGR00751">
    <property type="entry name" value="menA"/>
    <property type="match status" value="1"/>
</dbReference>
<dbReference type="GO" id="GO:0016020">
    <property type="term" value="C:membrane"/>
    <property type="evidence" value="ECO:0007669"/>
    <property type="project" value="UniProtKB-SubCell"/>
</dbReference>
<evidence type="ECO:0000256" key="8">
    <source>
        <dbReference type="ARBA" id="ARBA00023136"/>
    </source>
</evidence>
<dbReference type="PANTHER" id="PTHR13929:SF0">
    <property type="entry name" value="UBIA PRENYLTRANSFERASE DOMAIN-CONTAINING PROTEIN 1"/>
    <property type="match status" value="1"/>
</dbReference>
<gene>
    <name evidence="10" type="ORF">UFOPK2169_01296</name>
</gene>
<feature type="transmembrane region" description="Helical" evidence="9">
    <location>
        <begin position="102"/>
        <end position="126"/>
    </location>
</feature>
<dbReference type="AlphaFoldDB" id="A0A6J6LCI2"/>
<dbReference type="GO" id="GO:0009234">
    <property type="term" value="P:menaquinone biosynthetic process"/>
    <property type="evidence" value="ECO:0007669"/>
    <property type="project" value="UniProtKB-UniPathway"/>
</dbReference>
<dbReference type="Pfam" id="PF01040">
    <property type="entry name" value="UbiA"/>
    <property type="match status" value="1"/>
</dbReference>
<keyword evidence="4" id="KW-1003">Cell membrane</keyword>
<name>A0A6J6LCI2_9ZZZZ</name>
<dbReference type="GO" id="GO:0046428">
    <property type="term" value="F:1,4-dihydroxy-2-naphthoate polyprenyltransferase activity"/>
    <property type="evidence" value="ECO:0007669"/>
    <property type="project" value="InterPro"/>
</dbReference>
<organism evidence="10">
    <name type="scientific">freshwater metagenome</name>
    <dbReference type="NCBI Taxonomy" id="449393"/>
    <lineage>
        <taxon>unclassified sequences</taxon>
        <taxon>metagenomes</taxon>
        <taxon>ecological metagenomes</taxon>
    </lineage>
</organism>
<evidence type="ECO:0000256" key="2">
    <source>
        <dbReference type="ARBA" id="ARBA00004863"/>
    </source>
</evidence>
<dbReference type="GO" id="GO:0042371">
    <property type="term" value="P:vitamin K biosynthetic process"/>
    <property type="evidence" value="ECO:0007669"/>
    <property type="project" value="TreeGrafter"/>
</dbReference>
<evidence type="ECO:0000256" key="3">
    <source>
        <dbReference type="ARBA" id="ARBA00022428"/>
    </source>
</evidence>
<comment type="subcellular location">
    <subcellularLocation>
        <location evidence="1">Membrane</location>
        <topology evidence="1">Multi-pass membrane protein</topology>
    </subcellularLocation>
</comment>
<dbReference type="EMBL" id="CAEZWE010000059">
    <property type="protein sequence ID" value="CAB4659382.1"/>
    <property type="molecule type" value="Genomic_DNA"/>
</dbReference>
<comment type="pathway">
    <text evidence="2">Quinol/quinone metabolism; menaquinone biosynthesis.</text>
</comment>
<dbReference type="HAMAP" id="MF_01937">
    <property type="entry name" value="MenA_1"/>
    <property type="match status" value="1"/>
</dbReference>
<feature type="transmembrane region" description="Helical" evidence="9">
    <location>
        <begin position="179"/>
        <end position="196"/>
    </location>
</feature>
<evidence type="ECO:0000256" key="9">
    <source>
        <dbReference type="SAM" id="Phobius"/>
    </source>
</evidence>
<dbReference type="InterPro" id="IPR026046">
    <property type="entry name" value="UBIAD1"/>
</dbReference>
<dbReference type="PIRSF" id="PIRSF005355">
    <property type="entry name" value="UBIAD1"/>
    <property type="match status" value="1"/>
</dbReference>
<keyword evidence="6 9" id="KW-0812">Transmembrane</keyword>
<dbReference type="InterPro" id="IPR044878">
    <property type="entry name" value="UbiA_sf"/>
</dbReference>
<evidence type="ECO:0000256" key="4">
    <source>
        <dbReference type="ARBA" id="ARBA00022475"/>
    </source>
</evidence>
<reference evidence="10" key="1">
    <citation type="submission" date="2020-05" db="EMBL/GenBank/DDBJ databases">
        <authorList>
            <person name="Chiriac C."/>
            <person name="Salcher M."/>
            <person name="Ghai R."/>
            <person name="Kavagutti S V."/>
        </authorList>
    </citation>
    <scope>NUCLEOTIDE SEQUENCE</scope>
</reference>
<proteinExistence type="inferred from homology"/>
<accession>A0A6J6LCI2</accession>
<dbReference type="InterPro" id="IPR000537">
    <property type="entry name" value="UbiA_prenyltransferase"/>
</dbReference>
<dbReference type="Gene3D" id="1.10.357.140">
    <property type="entry name" value="UbiA prenyltransferase"/>
    <property type="match status" value="1"/>
</dbReference>
<evidence type="ECO:0000256" key="6">
    <source>
        <dbReference type="ARBA" id="ARBA00022692"/>
    </source>
</evidence>
<feature type="transmembrane region" description="Helical" evidence="9">
    <location>
        <begin position="57"/>
        <end position="90"/>
    </location>
</feature>
<evidence type="ECO:0000313" key="10">
    <source>
        <dbReference type="EMBL" id="CAB4659382.1"/>
    </source>
</evidence>
<evidence type="ECO:0000256" key="7">
    <source>
        <dbReference type="ARBA" id="ARBA00022989"/>
    </source>
</evidence>
<keyword evidence="7 9" id="KW-1133">Transmembrane helix</keyword>
<keyword evidence="8 9" id="KW-0472">Membrane</keyword>
<dbReference type="UniPathway" id="UPA00079"/>
<dbReference type="InterPro" id="IPR004657">
    <property type="entry name" value="MenA"/>
</dbReference>
<feature type="transmembrane region" description="Helical" evidence="9">
    <location>
        <begin position="132"/>
        <end position="151"/>
    </location>
</feature>
<feature type="transmembrane region" description="Helical" evidence="9">
    <location>
        <begin position="202"/>
        <end position="221"/>
    </location>
</feature>
<evidence type="ECO:0000256" key="1">
    <source>
        <dbReference type="ARBA" id="ARBA00004141"/>
    </source>
</evidence>